<evidence type="ECO:0000313" key="2">
    <source>
        <dbReference type="Proteomes" id="UP001159405"/>
    </source>
</evidence>
<sequence length="110" mass="12538">MKPGEKLDDPNLWNDYVQFMGELGNRIQSPLPYKYSDNLTNDTDVADFVRALMTYCKAFSCFNSLLLIAKGTFADLGSEHKEDDEKADRKIDGQKQDLEKNYLSCSVRST</sequence>
<dbReference type="EMBL" id="CALNXK010000167">
    <property type="protein sequence ID" value="CAH3171763.1"/>
    <property type="molecule type" value="Genomic_DNA"/>
</dbReference>
<reference evidence="1 2" key="1">
    <citation type="submission" date="2022-05" db="EMBL/GenBank/DDBJ databases">
        <authorList>
            <consortium name="Genoscope - CEA"/>
            <person name="William W."/>
        </authorList>
    </citation>
    <scope>NUCLEOTIDE SEQUENCE [LARGE SCALE GENOMIC DNA]</scope>
</reference>
<organism evidence="1 2">
    <name type="scientific">Porites lobata</name>
    <dbReference type="NCBI Taxonomy" id="104759"/>
    <lineage>
        <taxon>Eukaryota</taxon>
        <taxon>Metazoa</taxon>
        <taxon>Cnidaria</taxon>
        <taxon>Anthozoa</taxon>
        <taxon>Hexacorallia</taxon>
        <taxon>Scleractinia</taxon>
        <taxon>Fungiina</taxon>
        <taxon>Poritidae</taxon>
        <taxon>Porites</taxon>
    </lineage>
</organism>
<comment type="caution">
    <text evidence="1">The sequence shown here is derived from an EMBL/GenBank/DDBJ whole genome shotgun (WGS) entry which is preliminary data.</text>
</comment>
<protein>
    <submittedName>
        <fullName evidence="1">Uncharacterized protein</fullName>
    </submittedName>
</protein>
<accession>A0ABN8R1Q4</accession>
<keyword evidence="2" id="KW-1185">Reference proteome</keyword>
<gene>
    <name evidence="1" type="ORF">PLOB_00012195</name>
</gene>
<evidence type="ECO:0000313" key="1">
    <source>
        <dbReference type="EMBL" id="CAH3171763.1"/>
    </source>
</evidence>
<name>A0ABN8R1Q4_9CNID</name>
<dbReference type="Proteomes" id="UP001159405">
    <property type="component" value="Unassembled WGS sequence"/>
</dbReference>
<proteinExistence type="predicted"/>